<evidence type="ECO:0000313" key="1">
    <source>
        <dbReference type="EMBL" id="CAE6718769.1"/>
    </source>
</evidence>
<comment type="caution">
    <text evidence="1">The sequence shown here is derived from an EMBL/GenBank/DDBJ whole genome shotgun (WGS) entry which is preliminary data.</text>
</comment>
<evidence type="ECO:0000313" key="2">
    <source>
        <dbReference type="Proteomes" id="UP000673821"/>
    </source>
</evidence>
<dbReference type="Proteomes" id="UP000673821">
    <property type="component" value="Unassembled WGS sequence"/>
</dbReference>
<dbReference type="EMBL" id="CAJNBH010000003">
    <property type="protein sequence ID" value="CAE6718769.1"/>
    <property type="molecule type" value="Genomic_DNA"/>
</dbReference>
<keyword evidence="2" id="KW-1185">Reference proteome</keyword>
<organism evidence="1 2">
    <name type="scientific">Paraburkholderia nemoris</name>
    <dbReference type="NCBI Taxonomy" id="2793076"/>
    <lineage>
        <taxon>Bacteria</taxon>
        <taxon>Pseudomonadati</taxon>
        <taxon>Pseudomonadota</taxon>
        <taxon>Betaproteobacteria</taxon>
        <taxon>Burkholderiales</taxon>
        <taxon>Burkholderiaceae</taxon>
        <taxon>Paraburkholderia</taxon>
    </lineage>
</organism>
<sequence>MATLYFELFADVTAAHPYIAVHLFEDGESYDPGKFNPFMELAVEKDNNLALTDYKTDKAQSLTVEQWEEIARRTHAYHVEVLASGEDW</sequence>
<proteinExistence type="predicted"/>
<gene>
    <name evidence="1" type="ORF">R69776_01454</name>
</gene>
<accession>A0ABM8QW60</accession>
<protein>
    <submittedName>
        <fullName evidence="1">Uncharacterized protein</fullName>
    </submittedName>
</protein>
<reference evidence="1 2" key="1">
    <citation type="submission" date="2021-02" db="EMBL/GenBank/DDBJ databases">
        <authorList>
            <person name="Vanwijnsberghe S."/>
        </authorList>
    </citation>
    <scope>NUCLEOTIDE SEQUENCE [LARGE SCALE GENOMIC DNA]</scope>
    <source>
        <strain evidence="1 2">R-69776</strain>
    </source>
</reference>
<dbReference type="RefSeq" id="WP_054034071.1">
    <property type="nucleotide sequence ID" value="NZ_CAJNAW010000010.1"/>
</dbReference>
<name>A0ABM8QW60_9BURK</name>